<accession>A0AB40C8L5</accession>
<dbReference type="PANTHER" id="PTHR33116:SF78">
    <property type="entry name" value="OS12G0587133 PROTEIN"/>
    <property type="match status" value="1"/>
</dbReference>
<proteinExistence type="predicted"/>
<dbReference type="InterPro" id="IPR026960">
    <property type="entry name" value="RVT-Znf"/>
</dbReference>
<protein>
    <submittedName>
        <fullName evidence="3">Uncharacterized protein LOC120273607</fullName>
    </submittedName>
</protein>
<reference evidence="3" key="1">
    <citation type="submission" date="2025-08" db="UniProtKB">
        <authorList>
            <consortium name="RefSeq"/>
        </authorList>
    </citation>
    <scope>IDENTIFICATION</scope>
</reference>
<dbReference type="Pfam" id="PF13966">
    <property type="entry name" value="zf-RVT"/>
    <property type="match status" value="1"/>
</dbReference>
<evidence type="ECO:0000259" key="1">
    <source>
        <dbReference type="Pfam" id="PF13966"/>
    </source>
</evidence>
<evidence type="ECO:0000313" key="3">
    <source>
        <dbReference type="RefSeq" id="XP_039136204.1"/>
    </source>
</evidence>
<dbReference type="Proteomes" id="UP001515500">
    <property type="component" value="Chromosome 2"/>
</dbReference>
<dbReference type="AlphaFoldDB" id="A0AB40C8L5"/>
<feature type="domain" description="Reverse transcriptase zinc-binding" evidence="1">
    <location>
        <begin position="204"/>
        <end position="288"/>
    </location>
</feature>
<dbReference type="GeneID" id="120273607"/>
<dbReference type="RefSeq" id="XP_039136204.1">
    <property type="nucleotide sequence ID" value="XM_039280270.1"/>
</dbReference>
<name>A0AB40C8L5_DIOCR</name>
<evidence type="ECO:0000313" key="2">
    <source>
        <dbReference type="Proteomes" id="UP001515500"/>
    </source>
</evidence>
<dbReference type="PANTHER" id="PTHR33116">
    <property type="entry name" value="REVERSE TRANSCRIPTASE ZINC-BINDING DOMAIN-CONTAINING PROTEIN-RELATED-RELATED"/>
    <property type="match status" value="1"/>
</dbReference>
<organism evidence="2 3">
    <name type="scientific">Dioscorea cayennensis subsp. rotundata</name>
    <name type="common">White Guinea yam</name>
    <name type="synonym">Dioscorea rotundata</name>
    <dbReference type="NCBI Taxonomy" id="55577"/>
    <lineage>
        <taxon>Eukaryota</taxon>
        <taxon>Viridiplantae</taxon>
        <taxon>Streptophyta</taxon>
        <taxon>Embryophyta</taxon>
        <taxon>Tracheophyta</taxon>
        <taxon>Spermatophyta</taxon>
        <taxon>Magnoliopsida</taxon>
        <taxon>Liliopsida</taxon>
        <taxon>Dioscoreales</taxon>
        <taxon>Dioscoreaceae</taxon>
        <taxon>Dioscorea</taxon>
    </lineage>
</organism>
<gene>
    <name evidence="3" type="primary">LOC120273607</name>
</gene>
<sequence length="533" mass="60694">MNRFSRKSLVWFRIFLFKGGNGKGIHAVNWRSITDNKSEGGLGHRNLSFAKSSLMSKNVFKYLNSDNIFWVDIASHKYGHLNFWVNSIPAICSWIFRGICRTASNLKHNLWIKSFNPAQTSILFDPWLFEIPIAFKPTYLNVNTDLSDTCLSDFFVNDLWNVDKLYITFGDFLGPLVPNICNFDLANTNFWVWKPHSSNLNISSAVYNHLNHNHDLALEWPGWNKLWKLHVAPRIMHFIWLMLHGRVSTTDFLNSINIGPITLCVFCHIDCESSEHLFLECRCAQMVWNLLNHKLGINISFPDLISAGFWITDYNYSIHTIFVIATSIWYLWKARCEAIFNNIIPNFTNISVKAIAHVKDFMQENASLVGRKLLLNNFSTSSGSFLFFAHRWIDSSNIGKLGFFISSHTYRVSCVGCCSFSMDSHLQAGLKALCIAVQSSLDRQLVVRSILHSSYDLPQSLKSDRNPVAWRAAQDISSVTHLLQLAGNPTLVAIPARWNGPASALASVGSNNHTLSLFLSGRDLPRWLMDLFF</sequence>
<keyword evidence="2" id="KW-1185">Reference proteome</keyword>